<dbReference type="SUPFAM" id="SSF140990">
    <property type="entry name" value="FtsH protease domain-like"/>
    <property type="match status" value="1"/>
</dbReference>
<evidence type="ECO:0000256" key="11">
    <source>
        <dbReference type="ARBA" id="ARBA00022989"/>
    </source>
</evidence>
<comment type="subunit">
    <text evidence="15">Homohexamer.</text>
</comment>
<evidence type="ECO:0000256" key="16">
    <source>
        <dbReference type="RuleBase" id="RU003651"/>
    </source>
</evidence>
<keyword evidence="5 15" id="KW-0812">Transmembrane</keyword>
<evidence type="ECO:0000256" key="17">
    <source>
        <dbReference type="SAM" id="MobiDB-lite"/>
    </source>
</evidence>
<feature type="compositionally biased region" description="Low complexity" evidence="17">
    <location>
        <begin position="690"/>
        <end position="699"/>
    </location>
</feature>
<protein>
    <recommendedName>
        <fullName evidence="15">ATP-dependent zinc metalloprotease FtsH</fullName>
        <ecNumber evidence="15">3.4.24.-</ecNumber>
    </recommendedName>
</protein>
<feature type="binding site" evidence="15">
    <location>
        <position position="436"/>
    </location>
    <ligand>
        <name>Zn(2+)</name>
        <dbReference type="ChEBI" id="CHEBI:29105"/>
        <note>catalytic</note>
    </ligand>
</feature>
<feature type="transmembrane region" description="Helical" evidence="15">
    <location>
        <begin position="120"/>
        <end position="140"/>
    </location>
</feature>
<dbReference type="PANTHER" id="PTHR43655">
    <property type="entry name" value="ATP-DEPENDENT PROTEASE"/>
    <property type="match status" value="1"/>
</dbReference>
<reference evidence="19" key="1">
    <citation type="journal article" date="2021" name="Gut Microbes">
        <title>A synthetic consortium of 100 gut commensals modulates the composition and function in a colon model of the microbiome of elderly subjects.</title>
        <authorList>
            <person name="Perez M."/>
            <person name="Ntemiri A."/>
            <person name="Tan H."/>
            <person name="Harris H.M.B."/>
            <person name="Roager H.M."/>
            <person name="Ribiere C."/>
            <person name="O'Toole P.W."/>
        </authorList>
    </citation>
    <scope>NUCLEOTIDE SEQUENCE</scope>
    <source>
        <strain evidence="19">MCC335</strain>
    </source>
</reference>
<evidence type="ECO:0000256" key="14">
    <source>
        <dbReference type="ARBA" id="ARBA00061570"/>
    </source>
</evidence>
<comment type="similarity">
    <text evidence="16">Belongs to the AAA ATPase family.</text>
</comment>
<dbReference type="HAMAP" id="MF_01458">
    <property type="entry name" value="FtsH"/>
    <property type="match status" value="1"/>
</dbReference>
<dbReference type="Gene3D" id="3.30.720.210">
    <property type="match status" value="1"/>
</dbReference>
<dbReference type="InterPro" id="IPR041569">
    <property type="entry name" value="AAA_lid_3"/>
</dbReference>
<keyword evidence="13 15" id="KW-0472">Membrane</keyword>
<comment type="caution">
    <text evidence="19">The sequence shown here is derived from an EMBL/GenBank/DDBJ whole genome shotgun (WGS) entry which is preliminary data.</text>
</comment>
<keyword evidence="9 15" id="KW-0862">Zinc</keyword>
<dbReference type="GO" id="GO:0016887">
    <property type="term" value="F:ATP hydrolysis activity"/>
    <property type="evidence" value="ECO:0007669"/>
    <property type="project" value="UniProtKB-UniRule"/>
</dbReference>
<dbReference type="Pfam" id="PF00004">
    <property type="entry name" value="AAA"/>
    <property type="match status" value="1"/>
</dbReference>
<keyword evidence="3 15" id="KW-1003">Cell membrane</keyword>
<organism evidence="19 20">
    <name type="scientific">Enterocloster citroniae</name>
    <dbReference type="NCBI Taxonomy" id="358743"/>
    <lineage>
        <taxon>Bacteria</taxon>
        <taxon>Bacillati</taxon>
        <taxon>Bacillota</taxon>
        <taxon>Clostridia</taxon>
        <taxon>Lachnospirales</taxon>
        <taxon>Lachnospiraceae</taxon>
        <taxon>Enterocloster</taxon>
    </lineage>
</organism>
<dbReference type="InterPro" id="IPR003959">
    <property type="entry name" value="ATPase_AAA_core"/>
</dbReference>
<feature type="binding site" evidence="15">
    <location>
        <position position="432"/>
    </location>
    <ligand>
        <name>Zn(2+)</name>
        <dbReference type="ChEBI" id="CHEBI:29105"/>
        <note>catalytic</note>
    </ligand>
</feature>
<dbReference type="InterPro" id="IPR000642">
    <property type="entry name" value="Peptidase_M41"/>
</dbReference>
<dbReference type="Pfam" id="PF06480">
    <property type="entry name" value="FtsH_ext"/>
    <property type="match status" value="1"/>
</dbReference>
<feature type="binding site" evidence="15">
    <location>
        <position position="509"/>
    </location>
    <ligand>
        <name>Zn(2+)</name>
        <dbReference type="ChEBI" id="CHEBI:29105"/>
        <note>catalytic</note>
    </ligand>
</feature>
<evidence type="ECO:0000256" key="7">
    <source>
        <dbReference type="ARBA" id="ARBA00022741"/>
    </source>
</evidence>
<gene>
    <name evidence="19" type="primary">hflB</name>
    <name evidence="15" type="synonym">ftsH</name>
    <name evidence="19" type="ORF">GPL26_00740</name>
</gene>
<keyword evidence="12 15" id="KW-0482">Metalloprotease</keyword>
<evidence type="ECO:0000256" key="2">
    <source>
        <dbReference type="ARBA" id="ARBA00010044"/>
    </source>
</evidence>
<dbReference type="InterPro" id="IPR003593">
    <property type="entry name" value="AAA+_ATPase"/>
</dbReference>
<keyword evidence="4 15" id="KW-0645">Protease</keyword>
<dbReference type="CDD" id="cd19501">
    <property type="entry name" value="RecA-like_FtsH"/>
    <property type="match status" value="1"/>
</dbReference>
<dbReference type="EMBL" id="WQPS01000001">
    <property type="protein sequence ID" value="MBT9808177.1"/>
    <property type="molecule type" value="Genomic_DNA"/>
</dbReference>
<feature type="transmembrane region" description="Helical" evidence="15">
    <location>
        <begin position="15"/>
        <end position="35"/>
    </location>
</feature>
<dbReference type="AlphaFoldDB" id="A0AA41FBB2"/>
<dbReference type="GO" id="GO:0030163">
    <property type="term" value="P:protein catabolic process"/>
    <property type="evidence" value="ECO:0007669"/>
    <property type="project" value="UniProtKB-UniRule"/>
</dbReference>
<evidence type="ECO:0000256" key="13">
    <source>
        <dbReference type="ARBA" id="ARBA00023136"/>
    </source>
</evidence>
<dbReference type="GO" id="GO:0004176">
    <property type="term" value="F:ATP-dependent peptidase activity"/>
    <property type="evidence" value="ECO:0007669"/>
    <property type="project" value="InterPro"/>
</dbReference>
<evidence type="ECO:0000256" key="6">
    <source>
        <dbReference type="ARBA" id="ARBA00022723"/>
    </source>
</evidence>
<evidence type="ECO:0000256" key="12">
    <source>
        <dbReference type="ARBA" id="ARBA00023049"/>
    </source>
</evidence>
<dbReference type="Gene3D" id="1.20.58.760">
    <property type="entry name" value="Peptidase M41"/>
    <property type="match status" value="1"/>
</dbReference>
<feature type="active site" evidence="15">
    <location>
        <position position="433"/>
    </location>
</feature>
<keyword evidence="7 15" id="KW-0547">Nucleotide-binding</keyword>
<dbReference type="NCBIfam" id="TIGR01241">
    <property type="entry name" value="FtsH_fam"/>
    <property type="match status" value="1"/>
</dbReference>
<evidence type="ECO:0000256" key="3">
    <source>
        <dbReference type="ARBA" id="ARBA00022475"/>
    </source>
</evidence>
<feature type="region of interest" description="Disordered" evidence="17">
    <location>
        <begin position="609"/>
        <end position="715"/>
    </location>
</feature>
<dbReference type="SUPFAM" id="SSF52540">
    <property type="entry name" value="P-loop containing nucleoside triphosphate hydrolases"/>
    <property type="match status" value="1"/>
</dbReference>
<evidence type="ECO:0000313" key="20">
    <source>
        <dbReference type="Proteomes" id="UP000708338"/>
    </source>
</evidence>
<dbReference type="InterPro" id="IPR003960">
    <property type="entry name" value="ATPase_AAA_CS"/>
</dbReference>
<dbReference type="InterPro" id="IPR027417">
    <property type="entry name" value="P-loop_NTPase"/>
</dbReference>
<dbReference type="PANTHER" id="PTHR43655:SF2">
    <property type="entry name" value="AFG3 LIKE MATRIX AAA PEPTIDASE SUBUNIT 2, ISOFORM A"/>
    <property type="match status" value="1"/>
</dbReference>
<dbReference type="GO" id="GO:0004222">
    <property type="term" value="F:metalloendopeptidase activity"/>
    <property type="evidence" value="ECO:0007669"/>
    <property type="project" value="InterPro"/>
</dbReference>
<comment type="similarity">
    <text evidence="14 15">In the central section; belongs to the AAA ATPase family.</text>
</comment>
<sequence>MDNNNKQDPNTKSNWQTITMLLIAALLTFGLVSWMNSYLNSKRRQELSYNEFVTMVETGDVESIKIGNSEITVIPKSGNTKYSQDLDYYVVKVPGDYKFVDRFLEYNVDTHQEKNDTSTLLLVLLNYAVPFLFLLFLMNFTMKRMGGGGIMGVGKSNAKMYVQKETGITFKDVAGEDEAKESLTEIVDFLHNPGKYTKIGAKLPKGALLVGPPGTGKTLLAKAVAGEAHVPFYSLSGSDFVEMFVGVGASRVRDLFKNATENAPCIIFIDEIDAIGRSRDSRMGGNDEREQTLNQLLSEMDGFDSTKGLLVLAATNRPEILDPALLRPGRFDRRVIVDKPDLNGRINILKVHSKDVLLDESVDFKEIALATSGAVGADLANMMNEAAINAVKHGRSAVSQKDLFEAVEVVLVGKEKKDRIMSKEERRIVSYHEVGHALVSALQKHSEPVQKITIVPRTMGALGYVMNVPEEEKYLNTKKELEARLVELMAGRAAEEIVFETVTTGAANDIQQATNVARAMVTQYGMSDKFGLMGLESQENQYLTGRNVLNCGDATAAEIDQEVMKILKDSYQEAIRLLSDNKDAMDQIAAFLIEKETITGKEFMQIFRRVKGIPEPEEEKTDEDAGQKTDEDAARKAETHTSEQKDGDHGPDQRDENHGPDQRDERQTPDSGAAKPQSQVQPDGSGSGSRGDSQRFGSGENQETIWNHPGDEYNK</sequence>
<accession>A0AA41FBB2</accession>
<evidence type="ECO:0000256" key="9">
    <source>
        <dbReference type="ARBA" id="ARBA00022833"/>
    </source>
</evidence>
<dbReference type="InterPro" id="IPR050928">
    <property type="entry name" value="ATP-dep_Zn_Metalloprotease"/>
</dbReference>
<dbReference type="GO" id="GO:0005886">
    <property type="term" value="C:plasma membrane"/>
    <property type="evidence" value="ECO:0007669"/>
    <property type="project" value="UniProtKB-SubCell"/>
</dbReference>
<evidence type="ECO:0000256" key="1">
    <source>
        <dbReference type="ARBA" id="ARBA00004370"/>
    </source>
</evidence>
<dbReference type="FunFam" id="1.20.58.760:FF:000001">
    <property type="entry name" value="ATP-dependent zinc metalloprotease FtsH"/>
    <property type="match status" value="1"/>
</dbReference>
<feature type="binding site" evidence="15">
    <location>
        <begin position="211"/>
        <end position="218"/>
    </location>
    <ligand>
        <name>ATP</name>
        <dbReference type="ChEBI" id="CHEBI:30616"/>
    </ligand>
</feature>
<proteinExistence type="inferred from homology"/>
<dbReference type="RefSeq" id="WP_215629957.1">
    <property type="nucleotide sequence ID" value="NZ_JAQDJP010000002.1"/>
</dbReference>
<dbReference type="Gene3D" id="3.40.50.300">
    <property type="entry name" value="P-loop containing nucleotide triphosphate hydrolases"/>
    <property type="match status" value="1"/>
</dbReference>
<dbReference type="GO" id="GO:0008270">
    <property type="term" value="F:zinc ion binding"/>
    <property type="evidence" value="ECO:0007669"/>
    <property type="project" value="UniProtKB-UniRule"/>
</dbReference>
<dbReference type="Pfam" id="PF17862">
    <property type="entry name" value="AAA_lid_3"/>
    <property type="match status" value="1"/>
</dbReference>
<dbReference type="InterPro" id="IPR037219">
    <property type="entry name" value="Peptidase_M41-like"/>
</dbReference>
<keyword evidence="10 15" id="KW-0067">ATP-binding</keyword>
<feature type="compositionally biased region" description="Basic and acidic residues" evidence="17">
    <location>
        <begin position="623"/>
        <end position="668"/>
    </location>
</feature>
<evidence type="ECO:0000256" key="15">
    <source>
        <dbReference type="HAMAP-Rule" id="MF_01458"/>
    </source>
</evidence>
<evidence type="ECO:0000256" key="10">
    <source>
        <dbReference type="ARBA" id="ARBA00022840"/>
    </source>
</evidence>
<dbReference type="SMART" id="SM00382">
    <property type="entry name" value="AAA"/>
    <property type="match status" value="1"/>
</dbReference>
<evidence type="ECO:0000256" key="5">
    <source>
        <dbReference type="ARBA" id="ARBA00022692"/>
    </source>
</evidence>
<name>A0AA41FBB2_9FIRM</name>
<dbReference type="Gene3D" id="1.10.8.60">
    <property type="match status" value="1"/>
</dbReference>
<evidence type="ECO:0000259" key="18">
    <source>
        <dbReference type="SMART" id="SM00382"/>
    </source>
</evidence>
<dbReference type="PROSITE" id="PS00674">
    <property type="entry name" value="AAA"/>
    <property type="match status" value="1"/>
</dbReference>
<dbReference type="GO" id="GO:0005524">
    <property type="term" value="F:ATP binding"/>
    <property type="evidence" value="ECO:0007669"/>
    <property type="project" value="UniProtKB-UniRule"/>
</dbReference>
<dbReference type="InterPro" id="IPR011546">
    <property type="entry name" value="Pept_M41_FtsH_extracell"/>
</dbReference>
<comment type="subcellular location">
    <subcellularLocation>
        <location evidence="15">Cell membrane</location>
        <topology evidence="15">Multi-pass membrane protein</topology>
        <orientation evidence="15">Cytoplasmic side</orientation>
    </subcellularLocation>
    <subcellularLocation>
        <location evidence="1">Membrane</location>
    </subcellularLocation>
</comment>
<comment type="function">
    <text evidence="15">Acts as a processive, ATP-dependent zinc metallopeptidase for both cytoplasmic and membrane proteins. Plays a role in the quality control of integral membrane proteins.</text>
</comment>
<dbReference type="EC" id="3.4.24.-" evidence="15"/>
<dbReference type="GO" id="GO:0006508">
    <property type="term" value="P:proteolysis"/>
    <property type="evidence" value="ECO:0007669"/>
    <property type="project" value="UniProtKB-KW"/>
</dbReference>
<dbReference type="Proteomes" id="UP000708338">
    <property type="component" value="Unassembled WGS sequence"/>
</dbReference>
<dbReference type="InterPro" id="IPR005936">
    <property type="entry name" value="FtsH"/>
</dbReference>
<keyword evidence="6 15" id="KW-0479">Metal-binding</keyword>
<evidence type="ECO:0000313" key="19">
    <source>
        <dbReference type="EMBL" id="MBT9808177.1"/>
    </source>
</evidence>
<comment type="similarity">
    <text evidence="2 15">In the C-terminal section; belongs to the peptidase M41 family.</text>
</comment>
<evidence type="ECO:0000256" key="8">
    <source>
        <dbReference type="ARBA" id="ARBA00022801"/>
    </source>
</evidence>
<dbReference type="Pfam" id="PF01434">
    <property type="entry name" value="Peptidase_M41"/>
    <property type="match status" value="1"/>
</dbReference>
<dbReference type="FunFam" id="1.10.8.60:FF:000001">
    <property type="entry name" value="ATP-dependent zinc metalloprotease FtsH"/>
    <property type="match status" value="1"/>
</dbReference>
<keyword evidence="8 15" id="KW-0378">Hydrolase</keyword>
<feature type="domain" description="AAA+ ATPase" evidence="18">
    <location>
        <begin position="203"/>
        <end position="341"/>
    </location>
</feature>
<evidence type="ECO:0000256" key="4">
    <source>
        <dbReference type="ARBA" id="ARBA00022670"/>
    </source>
</evidence>
<keyword evidence="11 15" id="KW-1133">Transmembrane helix</keyword>
<dbReference type="FunFam" id="3.40.50.300:FF:000001">
    <property type="entry name" value="ATP-dependent zinc metalloprotease FtsH"/>
    <property type="match status" value="1"/>
</dbReference>
<comment type="cofactor">
    <cofactor evidence="15">
        <name>Zn(2+)</name>
        <dbReference type="ChEBI" id="CHEBI:29105"/>
    </cofactor>
    <text evidence="15">Binds 1 zinc ion per subunit.</text>
</comment>